<evidence type="ECO:0000313" key="1">
    <source>
        <dbReference type="EMBL" id="RCH95529.1"/>
    </source>
</evidence>
<comment type="caution">
    <text evidence="1">The sequence shown here is derived from an EMBL/GenBank/DDBJ whole genome shotgun (WGS) entry which is preliminary data.</text>
</comment>
<proteinExistence type="predicted"/>
<sequence length="274" mass="31979">MLPARTLTQSRNISRIVVRRFLNTTTENTTDFKKYGAFRAAPQGLGLLEPPEVDRSKWLQRKQQKLRDLGNYEKAFAAHAAERQHLVEQATKSYFHDINEMREHGGKMYYADTQLMKADKTGYMPDFEAQDLSKNKVHTTDKLKDKVSLVTISLTQFGLEHTKSFSNPFWERFGQNTNTQLLEIIVEENMLKQILLKAFVTRALKKLPKERQDNYLLLYKDITRVRKYLDITNKNIGHVFLIDENYKIRWTAHGNATQEEIGNMLAMTDFLSKK</sequence>
<dbReference type="Gene3D" id="3.40.30.10">
    <property type="entry name" value="Glutaredoxin"/>
    <property type="match status" value="1"/>
</dbReference>
<organism evidence="1 2">
    <name type="scientific">Rhizopus stolonifer</name>
    <name type="common">Rhizopus nigricans</name>
    <dbReference type="NCBI Taxonomy" id="4846"/>
    <lineage>
        <taxon>Eukaryota</taxon>
        <taxon>Fungi</taxon>
        <taxon>Fungi incertae sedis</taxon>
        <taxon>Mucoromycota</taxon>
        <taxon>Mucoromycotina</taxon>
        <taxon>Mucoromycetes</taxon>
        <taxon>Mucorales</taxon>
        <taxon>Mucorineae</taxon>
        <taxon>Rhizopodaceae</taxon>
        <taxon>Rhizopus</taxon>
    </lineage>
</organism>
<dbReference type="Pfam" id="PF05176">
    <property type="entry name" value="ATP-synt_10"/>
    <property type="match status" value="1"/>
</dbReference>
<dbReference type="OrthoDB" id="17089at2759"/>
<reference evidence="1 2" key="1">
    <citation type="journal article" date="2018" name="G3 (Bethesda)">
        <title>Phylogenetic and Phylogenomic Definition of Rhizopus Species.</title>
        <authorList>
            <person name="Gryganskyi A.P."/>
            <person name="Golan J."/>
            <person name="Dolatabadi S."/>
            <person name="Mondo S."/>
            <person name="Robb S."/>
            <person name="Idnurm A."/>
            <person name="Muszewska A."/>
            <person name="Steczkiewicz K."/>
            <person name="Masonjones S."/>
            <person name="Liao H.L."/>
            <person name="Gajdeczka M.T."/>
            <person name="Anike F."/>
            <person name="Vuek A."/>
            <person name="Anishchenko I.M."/>
            <person name="Voigt K."/>
            <person name="de Hoog G.S."/>
            <person name="Smith M.E."/>
            <person name="Heitman J."/>
            <person name="Vilgalys R."/>
            <person name="Stajich J.E."/>
        </authorList>
    </citation>
    <scope>NUCLEOTIDE SEQUENCE [LARGE SCALE GENOMIC DNA]</scope>
    <source>
        <strain evidence="1 2">LSU 92-RS-03</strain>
    </source>
</reference>
<gene>
    <name evidence="1" type="primary">ATP10_1</name>
    <name evidence="1" type="ORF">CU098_005193</name>
</gene>
<evidence type="ECO:0000313" key="2">
    <source>
        <dbReference type="Proteomes" id="UP000253551"/>
    </source>
</evidence>
<accession>A0A367K058</accession>
<dbReference type="AlphaFoldDB" id="A0A367K058"/>
<dbReference type="GO" id="GO:0005743">
    <property type="term" value="C:mitochondrial inner membrane"/>
    <property type="evidence" value="ECO:0007669"/>
    <property type="project" value="TreeGrafter"/>
</dbReference>
<dbReference type="PANTHER" id="PTHR28106:SF1">
    <property type="entry name" value="MITOCHONDRIAL ATPASE COMPLEX SUBUNIT ATP10"/>
    <property type="match status" value="1"/>
</dbReference>
<dbReference type="InterPro" id="IPR007849">
    <property type="entry name" value="ATP10"/>
</dbReference>
<dbReference type="STRING" id="4846.A0A367K058"/>
<dbReference type="Proteomes" id="UP000253551">
    <property type="component" value="Unassembled WGS sequence"/>
</dbReference>
<name>A0A367K058_RHIST</name>
<dbReference type="EMBL" id="PJQM01002418">
    <property type="protein sequence ID" value="RCH95529.1"/>
    <property type="molecule type" value="Genomic_DNA"/>
</dbReference>
<dbReference type="PANTHER" id="PTHR28106">
    <property type="entry name" value="MITOCHONDRIAL ATPASE COMPLEX SUBUNIT ATP10"/>
    <property type="match status" value="1"/>
</dbReference>
<protein>
    <submittedName>
        <fullName evidence="1">Mitochondrial ATPase complex subunit atp10</fullName>
    </submittedName>
</protein>
<keyword evidence="2" id="KW-1185">Reference proteome</keyword>
<dbReference type="GO" id="GO:0033615">
    <property type="term" value="P:mitochondrial proton-transporting ATP synthase complex assembly"/>
    <property type="evidence" value="ECO:0007669"/>
    <property type="project" value="TreeGrafter"/>
</dbReference>